<protein>
    <submittedName>
        <fullName evidence="1">Uncharacterized protein</fullName>
    </submittedName>
</protein>
<evidence type="ECO:0000313" key="2">
    <source>
        <dbReference type="Proteomes" id="UP000646523"/>
    </source>
</evidence>
<keyword evidence="2" id="KW-1185">Reference proteome</keyword>
<reference evidence="1" key="2">
    <citation type="submission" date="2020-09" db="EMBL/GenBank/DDBJ databases">
        <authorList>
            <person name="Sun Q."/>
            <person name="Zhou Y."/>
        </authorList>
    </citation>
    <scope>NUCLEOTIDE SEQUENCE</scope>
    <source>
        <strain evidence="1">CGMCC 4.7368</strain>
    </source>
</reference>
<dbReference type="Proteomes" id="UP000646523">
    <property type="component" value="Unassembled WGS sequence"/>
</dbReference>
<gene>
    <name evidence="1" type="ORF">GCM10012289_13590</name>
</gene>
<comment type="caution">
    <text evidence="1">The sequence shown here is derived from an EMBL/GenBank/DDBJ whole genome shotgun (WGS) entry which is preliminary data.</text>
</comment>
<dbReference type="AlphaFoldDB" id="A0A917YRN9"/>
<dbReference type="RefSeq" id="WP_225262188.1">
    <property type="nucleotide sequence ID" value="NZ_BMNH01000002.1"/>
</dbReference>
<evidence type="ECO:0000313" key="1">
    <source>
        <dbReference type="EMBL" id="GGO64358.1"/>
    </source>
</evidence>
<organism evidence="1 2">
    <name type="scientific">Nonomuraea cavernae</name>
    <dbReference type="NCBI Taxonomy" id="2045107"/>
    <lineage>
        <taxon>Bacteria</taxon>
        <taxon>Bacillati</taxon>
        <taxon>Actinomycetota</taxon>
        <taxon>Actinomycetes</taxon>
        <taxon>Streptosporangiales</taxon>
        <taxon>Streptosporangiaceae</taxon>
        <taxon>Nonomuraea</taxon>
    </lineage>
</organism>
<proteinExistence type="predicted"/>
<dbReference type="EMBL" id="BMNH01000002">
    <property type="protein sequence ID" value="GGO64358.1"/>
    <property type="molecule type" value="Genomic_DNA"/>
</dbReference>
<reference evidence="1" key="1">
    <citation type="journal article" date="2014" name="Int. J. Syst. Evol. Microbiol.">
        <title>Complete genome sequence of Corynebacterium casei LMG S-19264T (=DSM 44701T), isolated from a smear-ripened cheese.</title>
        <authorList>
            <consortium name="US DOE Joint Genome Institute (JGI-PGF)"/>
            <person name="Walter F."/>
            <person name="Albersmeier A."/>
            <person name="Kalinowski J."/>
            <person name="Ruckert C."/>
        </authorList>
    </citation>
    <scope>NUCLEOTIDE SEQUENCE</scope>
    <source>
        <strain evidence="1">CGMCC 4.7368</strain>
    </source>
</reference>
<sequence>MSRRALPYRRPSEDVVRTEAWLLVTDDGELPLPESLPDWDYQMDLRLRRNVHVDLERARSEASLPSDAALTLAAIWTATGSNLRGPAYRMRLASSDPGEVEITTHLRGSDLGGVLILDTALVLSEACTSSRPPAPRRAGSVLWSDRRSLRLQGDAPQFPMAVIDFAKTSFPDGAAWHLQIGGNLHGATMGSLLLLVNEKNTVTATAFQNAAKPRPVDRVVLSAVYADIARIMIEHALHHEDFRDEAIFPDDALGATLTSLFHQLFPGSSINDVRLRADRSPSLFSSELQAAVKIFGEV</sequence>
<name>A0A917YRN9_9ACTN</name>
<accession>A0A917YRN9</accession>